<accession>F8PZB0</accession>
<dbReference type="Gene3D" id="1.10.630.10">
    <property type="entry name" value="Cytochrome P450"/>
    <property type="match status" value="1"/>
</dbReference>
<dbReference type="PROSITE" id="PS00086">
    <property type="entry name" value="CYTOCHROME_P450"/>
    <property type="match status" value="1"/>
</dbReference>
<evidence type="ECO:0000256" key="4">
    <source>
        <dbReference type="ARBA" id="ARBA00022617"/>
    </source>
</evidence>
<evidence type="ECO:0000256" key="6">
    <source>
        <dbReference type="ARBA" id="ARBA00023002"/>
    </source>
</evidence>
<dbReference type="GO" id="GO:0004497">
    <property type="term" value="F:monooxygenase activity"/>
    <property type="evidence" value="ECO:0007669"/>
    <property type="project" value="UniProtKB-KW"/>
</dbReference>
<keyword evidence="6 10" id="KW-0560">Oxidoreductase</keyword>
<evidence type="ECO:0000256" key="1">
    <source>
        <dbReference type="ARBA" id="ARBA00001971"/>
    </source>
</evidence>
<dbReference type="Pfam" id="PF00067">
    <property type="entry name" value="p450"/>
    <property type="match status" value="1"/>
</dbReference>
<comment type="cofactor">
    <cofactor evidence="1 9">
        <name>heme</name>
        <dbReference type="ChEBI" id="CHEBI:30413"/>
    </cofactor>
</comment>
<evidence type="ECO:0000256" key="7">
    <source>
        <dbReference type="ARBA" id="ARBA00023004"/>
    </source>
</evidence>
<dbReference type="EMBL" id="GL945480">
    <property type="protein sequence ID" value="EGN99223.1"/>
    <property type="molecule type" value="Genomic_DNA"/>
</dbReference>
<dbReference type="eggNOG" id="KOG0156">
    <property type="taxonomic scope" value="Eukaryota"/>
</dbReference>
<dbReference type="InParanoid" id="F8PZB0"/>
<reference evidence="13" key="1">
    <citation type="journal article" date="2011" name="Science">
        <title>The plant cell wall-decomposing machinery underlies the functional diversity of forest fungi.</title>
        <authorList>
            <person name="Eastwood D.C."/>
            <person name="Floudas D."/>
            <person name="Binder M."/>
            <person name="Majcherczyk A."/>
            <person name="Schneider P."/>
            <person name="Aerts A."/>
            <person name="Asiegbu F.O."/>
            <person name="Baker S.E."/>
            <person name="Barry K."/>
            <person name="Bendiksby M."/>
            <person name="Blumentritt M."/>
            <person name="Coutinho P.M."/>
            <person name="Cullen D."/>
            <person name="de Vries R.P."/>
            <person name="Gathman A."/>
            <person name="Goodell B."/>
            <person name="Henrissat B."/>
            <person name="Ihrmark K."/>
            <person name="Kauserud H."/>
            <person name="Kohler A."/>
            <person name="LaButti K."/>
            <person name="Lapidus A."/>
            <person name="Lavin J.L."/>
            <person name="Lee Y.-H."/>
            <person name="Lindquist E."/>
            <person name="Lilly W."/>
            <person name="Lucas S."/>
            <person name="Morin E."/>
            <person name="Murat C."/>
            <person name="Oguiza J.A."/>
            <person name="Park J."/>
            <person name="Pisabarro A.G."/>
            <person name="Riley R."/>
            <person name="Rosling A."/>
            <person name="Salamov A."/>
            <person name="Schmidt O."/>
            <person name="Schmutz J."/>
            <person name="Skrede I."/>
            <person name="Stenlid J."/>
            <person name="Wiebenga A."/>
            <person name="Xie X."/>
            <person name="Kuees U."/>
            <person name="Hibbett D.S."/>
            <person name="Hoffmeister D."/>
            <person name="Hoegberg N."/>
            <person name="Martin F."/>
            <person name="Grigoriev I.V."/>
            <person name="Watkinson S.C."/>
        </authorList>
    </citation>
    <scope>NUCLEOTIDE SEQUENCE [LARGE SCALE GENOMIC DNA]</scope>
    <source>
        <strain evidence="13">strain S7.3</strain>
    </source>
</reference>
<dbReference type="InterPro" id="IPR002401">
    <property type="entry name" value="Cyt_P450_E_grp-I"/>
</dbReference>
<keyword evidence="13" id="KW-1185">Reference proteome</keyword>
<evidence type="ECO:0000313" key="12">
    <source>
        <dbReference type="EMBL" id="EGN99223.1"/>
    </source>
</evidence>
<keyword evidence="11" id="KW-0812">Transmembrane</keyword>
<evidence type="ECO:0000256" key="8">
    <source>
        <dbReference type="ARBA" id="ARBA00023033"/>
    </source>
</evidence>
<gene>
    <name evidence="12" type="ORF">SERLA73DRAFT_108608</name>
</gene>
<comment type="pathway">
    <text evidence="2">Secondary metabolite biosynthesis.</text>
</comment>
<feature type="binding site" description="axial binding residue" evidence="9">
    <location>
        <position position="449"/>
    </location>
    <ligand>
        <name>heme</name>
        <dbReference type="ChEBI" id="CHEBI:30413"/>
    </ligand>
    <ligandPart>
        <name>Fe</name>
        <dbReference type="ChEBI" id="CHEBI:18248"/>
    </ligandPart>
</feature>
<dbReference type="PRINTS" id="PR00385">
    <property type="entry name" value="P450"/>
</dbReference>
<organism evidence="13">
    <name type="scientific">Serpula lacrymans var. lacrymans (strain S7.3)</name>
    <name type="common">Dry rot fungus</name>
    <dbReference type="NCBI Taxonomy" id="936435"/>
    <lineage>
        <taxon>Eukaryota</taxon>
        <taxon>Fungi</taxon>
        <taxon>Dikarya</taxon>
        <taxon>Basidiomycota</taxon>
        <taxon>Agaricomycotina</taxon>
        <taxon>Agaricomycetes</taxon>
        <taxon>Agaricomycetidae</taxon>
        <taxon>Boletales</taxon>
        <taxon>Coniophorineae</taxon>
        <taxon>Serpulaceae</taxon>
        <taxon>Serpula</taxon>
    </lineage>
</organism>
<evidence type="ECO:0000256" key="10">
    <source>
        <dbReference type="RuleBase" id="RU000461"/>
    </source>
</evidence>
<evidence type="ECO:0000256" key="5">
    <source>
        <dbReference type="ARBA" id="ARBA00022723"/>
    </source>
</evidence>
<dbReference type="AlphaFoldDB" id="F8PZB0"/>
<dbReference type="CDD" id="cd11065">
    <property type="entry name" value="CYP64-like"/>
    <property type="match status" value="1"/>
</dbReference>
<comment type="similarity">
    <text evidence="3 10">Belongs to the cytochrome P450 family.</text>
</comment>
<evidence type="ECO:0008006" key="14">
    <source>
        <dbReference type="Google" id="ProtNLM"/>
    </source>
</evidence>
<dbReference type="SUPFAM" id="SSF48264">
    <property type="entry name" value="Cytochrome P450"/>
    <property type="match status" value="1"/>
</dbReference>
<evidence type="ECO:0000313" key="13">
    <source>
        <dbReference type="Proteomes" id="UP000008063"/>
    </source>
</evidence>
<dbReference type="InterPro" id="IPR001128">
    <property type="entry name" value="Cyt_P450"/>
</dbReference>
<feature type="transmembrane region" description="Helical" evidence="11">
    <location>
        <begin position="12"/>
        <end position="32"/>
    </location>
</feature>
<dbReference type="GO" id="GO:0005506">
    <property type="term" value="F:iron ion binding"/>
    <property type="evidence" value="ECO:0007669"/>
    <property type="project" value="InterPro"/>
</dbReference>
<sequence>MAPMDQQLFMPYSTTFVLSAVFAIAFVVILRLKRRNPLGLPYPPGPRLLPFVGNAFDINPTEPYLTYADWGRQYGGIVYSSLLGQDFIIINSEKVARELVDQRSTNYSDRPIIATNKLFGMDFNTGLLPYGDEWRLHRKLFHRSFRSEAAATYHELHLRKAHQLVLDLLNEPFEVERHVKIFSASVILAATYGYEVKPHNDPVVVALEELVDILAQVMSPEQAALLTAFPFLEHFPAWFPGASFKRSAPHCQDLVVQVKDVPFDFTKKNVVDGTAATSMVSFLLSQGGGDESSGHEQSIRDAAATVFIAGFETTFSTLHTFVLAMLLHPEVQARAQAEIDSVTGGTRFPEFEDRTFLPYVDAVFRETMRWHVVAPLSLPHATTESDTYNGYFIPKGAIVVTNIWAMSQDENRYEDPKLFLPERHLTKDGKLVDEPITGTPPFGFGRRICPGRFVAEDSVWVAIVSVLAALRIANARDSEGREIPATESFTTGVAVRPQPFLCSTTIRSAKIQKQMEESRRACIRQDC</sequence>
<evidence type="ECO:0000256" key="11">
    <source>
        <dbReference type="SAM" id="Phobius"/>
    </source>
</evidence>
<dbReference type="InterPro" id="IPR036396">
    <property type="entry name" value="Cyt_P450_sf"/>
</dbReference>
<evidence type="ECO:0000256" key="2">
    <source>
        <dbReference type="ARBA" id="ARBA00005179"/>
    </source>
</evidence>
<keyword evidence="5 9" id="KW-0479">Metal-binding</keyword>
<dbReference type="OrthoDB" id="2789670at2759"/>
<dbReference type="HOGENOM" id="CLU_001570_2_3_1"/>
<proteinExistence type="inferred from homology"/>
<keyword evidence="11" id="KW-0472">Membrane</keyword>
<dbReference type="PANTHER" id="PTHR46300:SF7">
    <property type="entry name" value="P450, PUTATIVE (EUROFUNG)-RELATED"/>
    <property type="match status" value="1"/>
</dbReference>
<keyword evidence="7 9" id="KW-0408">Iron</keyword>
<dbReference type="GO" id="GO:0020037">
    <property type="term" value="F:heme binding"/>
    <property type="evidence" value="ECO:0007669"/>
    <property type="project" value="InterPro"/>
</dbReference>
<dbReference type="InterPro" id="IPR017972">
    <property type="entry name" value="Cyt_P450_CS"/>
</dbReference>
<evidence type="ECO:0000256" key="9">
    <source>
        <dbReference type="PIRSR" id="PIRSR602401-1"/>
    </source>
</evidence>
<dbReference type="PANTHER" id="PTHR46300">
    <property type="entry name" value="P450, PUTATIVE (EUROFUNG)-RELATED-RELATED"/>
    <property type="match status" value="1"/>
</dbReference>
<keyword evidence="8 10" id="KW-0503">Monooxygenase</keyword>
<protein>
    <recommendedName>
        <fullName evidence="14">Cytochrome P450</fullName>
    </recommendedName>
</protein>
<keyword evidence="11" id="KW-1133">Transmembrane helix</keyword>
<name>F8PZB0_SERL3</name>
<dbReference type="PRINTS" id="PR00463">
    <property type="entry name" value="EP450I"/>
</dbReference>
<dbReference type="Proteomes" id="UP000008063">
    <property type="component" value="Unassembled WGS sequence"/>
</dbReference>
<evidence type="ECO:0000256" key="3">
    <source>
        <dbReference type="ARBA" id="ARBA00010617"/>
    </source>
</evidence>
<dbReference type="GO" id="GO:0016705">
    <property type="term" value="F:oxidoreductase activity, acting on paired donors, with incorporation or reduction of molecular oxygen"/>
    <property type="evidence" value="ECO:0007669"/>
    <property type="project" value="InterPro"/>
</dbReference>
<dbReference type="STRING" id="936435.F8PZB0"/>
<keyword evidence="4 9" id="KW-0349">Heme</keyword>
<dbReference type="InterPro" id="IPR050364">
    <property type="entry name" value="Cytochrome_P450_fung"/>
</dbReference>
<dbReference type="OMA" id="NEIDQMQ"/>